<evidence type="ECO:0000313" key="12">
    <source>
        <dbReference type="Proteomes" id="UP001596044"/>
    </source>
</evidence>
<keyword evidence="12" id="KW-1185">Reference proteome</keyword>
<comment type="function">
    <text evidence="8">Cell division protein that may be involved in stabilizing or promoting the assembly of the division complex.</text>
</comment>
<accession>A0ABW0KA04</accession>
<evidence type="ECO:0000256" key="3">
    <source>
        <dbReference type="ARBA" id="ARBA00022618"/>
    </source>
</evidence>
<keyword evidence="7 8" id="KW-0131">Cell cycle</keyword>
<evidence type="ECO:0000256" key="1">
    <source>
        <dbReference type="ARBA" id="ARBA00004370"/>
    </source>
</evidence>
<dbReference type="Proteomes" id="UP001596044">
    <property type="component" value="Unassembled WGS sequence"/>
</dbReference>
<keyword evidence="3 8" id="KW-0132">Cell division</keyword>
<evidence type="ECO:0000256" key="8">
    <source>
        <dbReference type="HAMAP-Rule" id="MF_00912"/>
    </source>
</evidence>
<comment type="subcellular location">
    <subcellularLocation>
        <location evidence="8">Cell membrane</location>
        <topology evidence="8">Single-pass type II membrane protein</topology>
    </subcellularLocation>
    <subcellularLocation>
        <location evidence="1">Membrane</location>
    </subcellularLocation>
    <text evidence="8">Localizes to the division septum.</text>
</comment>
<dbReference type="HAMAP" id="MF_00912">
    <property type="entry name" value="DivIB"/>
    <property type="match status" value="1"/>
</dbReference>
<keyword evidence="5 8" id="KW-1133">Transmembrane helix</keyword>
<dbReference type="RefSeq" id="WP_270885477.1">
    <property type="nucleotide sequence ID" value="NZ_JAQFVF010000089.1"/>
</dbReference>
<dbReference type="InterPro" id="IPR013685">
    <property type="entry name" value="POTRA_FtsQ_type"/>
</dbReference>
<evidence type="ECO:0000256" key="4">
    <source>
        <dbReference type="ARBA" id="ARBA00022692"/>
    </source>
</evidence>
<feature type="compositionally biased region" description="Basic and acidic residues" evidence="9">
    <location>
        <begin position="244"/>
        <end position="253"/>
    </location>
</feature>
<protein>
    <recommendedName>
        <fullName evidence="8">Cell division protein DivIB</fullName>
    </recommendedName>
</protein>
<evidence type="ECO:0000313" key="11">
    <source>
        <dbReference type="EMBL" id="MFC5450179.1"/>
    </source>
</evidence>
<dbReference type="Gene3D" id="3.40.50.10960">
    <property type="match status" value="1"/>
</dbReference>
<feature type="transmembrane region" description="Helical" evidence="8">
    <location>
        <begin position="23"/>
        <end position="40"/>
    </location>
</feature>
<sequence>MSEDRKVPALPNPKPRARTNRKLLAFLFFFFITVLVILFFQSPLSRVSKIEVVGNEMLASETIGQAAQVAPGDRFFMISSAAVESRLAALPIVKAVQVTKRFPGVIHITIQEHPKVAFQMGADGSQEAVLADGAVVKMTANNVPLDKPILSGWADSDPNKLALCQALGEIPASSLADISEIKPDPSESYPDKIKLYTRSQFEVYTTIAYLPDKIDNLPAYIASLQEDHINNGVIKMLEVDNHAPFEPNADAKNDANSQSAKGSAPSPTPNKDAGKPSGKPTSTPKSSTKQTAKE</sequence>
<feature type="region of interest" description="Disordered" evidence="9">
    <location>
        <begin position="244"/>
        <end position="294"/>
    </location>
</feature>
<dbReference type="PANTHER" id="PTHR37820">
    <property type="entry name" value="CELL DIVISION PROTEIN DIVIB"/>
    <property type="match status" value="1"/>
</dbReference>
<dbReference type="GO" id="GO:0051301">
    <property type="term" value="P:cell division"/>
    <property type="evidence" value="ECO:0007669"/>
    <property type="project" value="UniProtKB-KW"/>
</dbReference>
<evidence type="ECO:0000259" key="10">
    <source>
        <dbReference type="PROSITE" id="PS51779"/>
    </source>
</evidence>
<dbReference type="PANTHER" id="PTHR37820:SF1">
    <property type="entry name" value="CELL DIVISION PROTEIN FTSQ"/>
    <property type="match status" value="1"/>
</dbReference>
<evidence type="ECO:0000256" key="5">
    <source>
        <dbReference type="ARBA" id="ARBA00022989"/>
    </source>
</evidence>
<keyword evidence="6 8" id="KW-0472">Membrane</keyword>
<evidence type="ECO:0000256" key="2">
    <source>
        <dbReference type="ARBA" id="ARBA00022475"/>
    </source>
</evidence>
<feature type="domain" description="POTRA" evidence="10">
    <location>
        <begin position="45"/>
        <end position="113"/>
    </location>
</feature>
<evidence type="ECO:0000256" key="7">
    <source>
        <dbReference type="ARBA" id="ARBA00023306"/>
    </source>
</evidence>
<dbReference type="Pfam" id="PF03799">
    <property type="entry name" value="FtsQ_DivIB_C"/>
    <property type="match status" value="1"/>
</dbReference>
<feature type="compositionally biased region" description="Low complexity" evidence="9">
    <location>
        <begin position="275"/>
        <end position="294"/>
    </location>
</feature>
<dbReference type="Pfam" id="PF08478">
    <property type="entry name" value="POTRA_1"/>
    <property type="match status" value="1"/>
</dbReference>
<proteinExistence type="inferred from homology"/>
<dbReference type="InterPro" id="IPR005548">
    <property type="entry name" value="Cell_div_FtsQ/DivIB_C"/>
</dbReference>
<evidence type="ECO:0000256" key="9">
    <source>
        <dbReference type="SAM" id="MobiDB-lite"/>
    </source>
</evidence>
<dbReference type="PROSITE" id="PS51779">
    <property type="entry name" value="POTRA"/>
    <property type="match status" value="1"/>
</dbReference>
<dbReference type="InterPro" id="IPR050487">
    <property type="entry name" value="FtsQ_DivIB"/>
</dbReference>
<gene>
    <name evidence="8" type="primary">divIB</name>
    <name evidence="11" type="ORF">ACFPOG_18175</name>
</gene>
<dbReference type="EMBL" id="JBHSMJ010000025">
    <property type="protein sequence ID" value="MFC5450179.1"/>
    <property type="molecule type" value="Genomic_DNA"/>
</dbReference>
<dbReference type="InterPro" id="IPR026580">
    <property type="entry name" value="DivIB"/>
</dbReference>
<comment type="similarity">
    <text evidence="8">Belongs to the FtsQ/DivIB family. DivIB subfamily.</text>
</comment>
<comment type="caution">
    <text evidence="11">The sequence shown here is derived from an EMBL/GenBank/DDBJ whole genome shotgun (WGS) entry which is preliminary data.</text>
</comment>
<dbReference type="InterPro" id="IPR034746">
    <property type="entry name" value="POTRA"/>
</dbReference>
<keyword evidence="4 8" id="KW-0812">Transmembrane</keyword>
<dbReference type="Gene3D" id="3.10.20.310">
    <property type="entry name" value="membrane protein fhac"/>
    <property type="match status" value="1"/>
</dbReference>
<organism evidence="11 12">
    <name type="scientific">Paenibacillus aestuarii</name>
    <dbReference type="NCBI Taxonomy" id="516965"/>
    <lineage>
        <taxon>Bacteria</taxon>
        <taxon>Bacillati</taxon>
        <taxon>Bacillota</taxon>
        <taxon>Bacilli</taxon>
        <taxon>Bacillales</taxon>
        <taxon>Paenibacillaceae</taxon>
        <taxon>Paenibacillus</taxon>
    </lineage>
</organism>
<name>A0ABW0KA04_9BACL</name>
<reference evidence="12" key="1">
    <citation type="journal article" date="2019" name="Int. J. Syst. Evol. Microbiol.">
        <title>The Global Catalogue of Microorganisms (GCM) 10K type strain sequencing project: providing services to taxonomists for standard genome sequencing and annotation.</title>
        <authorList>
            <consortium name="The Broad Institute Genomics Platform"/>
            <consortium name="The Broad Institute Genome Sequencing Center for Infectious Disease"/>
            <person name="Wu L."/>
            <person name="Ma J."/>
        </authorList>
    </citation>
    <scope>NUCLEOTIDE SEQUENCE [LARGE SCALE GENOMIC DNA]</scope>
    <source>
        <strain evidence="12">KACC 11904</strain>
    </source>
</reference>
<keyword evidence="2 8" id="KW-1003">Cell membrane</keyword>
<evidence type="ECO:0000256" key="6">
    <source>
        <dbReference type="ARBA" id="ARBA00023136"/>
    </source>
</evidence>